<reference evidence="5" key="1">
    <citation type="journal article" date="2014" name="Genome Announc.">
        <title>Genome sequence and annotation of Acremonium chrysogenum, producer of the beta-lactam antibiotic cephalosporin C.</title>
        <authorList>
            <person name="Terfehr D."/>
            <person name="Dahlmann T.A."/>
            <person name="Specht T."/>
            <person name="Zadra I."/>
            <person name="Kuernsteiner H."/>
            <person name="Kueck U."/>
        </authorList>
    </citation>
    <scope>NUCLEOTIDE SEQUENCE [LARGE SCALE GENOMIC DNA]</scope>
    <source>
        <strain evidence="5">ATCC 11550 / CBS 779.69 / DSM 880 / IAM 14645 / JCM 23072 / IMI 49137</strain>
    </source>
</reference>
<dbReference type="SUPFAM" id="SSF50630">
    <property type="entry name" value="Acid proteases"/>
    <property type="match status" value="1"/>
</dbReference>
<organism evidence="4 5">
    <name type="scientific">Hapsidospora chrysogenum (strain ATCC 11550 / CBS 779.69 / DSM 880 / IAM 14645 / JCM 23072 / IMI 49137)</name>
    <name type="common">Acremonium chrysogenum</name>
    <dbReference type="NCBI Taxonomy" id="857340"/>
    <lineage>
        <taxon>Eukaryota</taxon>
        <taxon>Fungi</taxon>
        <taxon>Dikarya</taxon>
        <taxon>Ascomycota</taxon>
        <taxon>Pezizomycotina</taxon>
        <taxon>Sordariomycetes</taxon>
        <taxon>Hypocreomycetidae</taxon>
        <taxon>Hypocreales</taxon>
        <taxon>Bionectriaceae</taxon>
        <taxon>Hapsidospora</taxon>
    </lineage>
</organism>
<sequence>MLRKCHLFWLSSSQPWWLLQALSAIPTFAQRSDACAPAPLALPLGNITVSSGHIRRGVSVYVGEPEEEFAFQPSCEDFESQPEPWRRDTYEFFTETVSFGENGTLKEFPLATPLDVSGWDLQGYSPQHLLGMQPGSTFLQSLIDGKHIASRSWGFYWGLDGRGAREQSSGSFVLGGYDRAKTYGDGFTENVEENEGCPTGMLVVIRDMILTFRNGTGASIFPNKSGGQGLLACVDPSVPVLMDLPRDPYFLNWQNVTGHGLEAGRSIGVDYWNILLSEHRQFGFDGDLTFDFGSNFRIVIPNNHLVVPERPFGDNGQIYSNDTRSVLRINALQDINSRSFPRLGRYFLSMVYLLYNDGAKQFTMWEANPTSITDLVAINSDGDEVDSASFCSGMPSSTTTPQEPPEIKEAEGTSSNNPESSNASGQGLSTGVIAGISVGGAVVLCVLCGFWFLWKRKSAKAELAISQPTKSQRALGQYNGGDDPKDSKPPLYDGGIGFPSQACPHYIPQEMPANQQPRSPRYELG</sequence>
<keyword evidence="3" id="KW-0732">Signal</keyword>
<feature type="signal peptide" evidence="3">
    <location>
        <begin position="1"/>
        <end position="29"/>
    </location>
</feature>
<keyword evidence="5" id="KW-1185">Reference proteome</keyword>
<accession>A0A086STX9</accession>
<protein>
    <recommendedName>
        <fullName evidence="6">Peptidase A1 domain-containing protein</fullName>
    </recommendedName>
</protein>
<dbReference type="HOGENOM" id="CLU_028892_0_0_1"/>
<feature type="transmembrane region" description="Helical" evidence="2">
    <location>
        <begin position="432"/>
        <end position="454"/>
    </location>
</feature>
<evidence type="ECO:0000256" key="2">
    <source>
        <dbReference type="SAM" id="Phobius"/>
    </source>
</evidence>
<dbReference type="Gene3D" id="2.40.70.10">
    <property type="entry name" value="Acid Proteases"/>
    <property type="match status" value="1"/>
</dbReference>
<gene>
    <name evidence="4" type="ORF">ACRE_087560</name>
</gene>
<feature type="region of interest" description="Disordered" evidence="1">
    <location>
        <begin position="465"/>
        <end position="525"/>
    </location>
</feature>
<dbReference type="AlphaFoldDB" id="A0A086STX9"/>
<dbReference type="OrthoDB" id="5361565at2759"/>
<keyword evidence="2" id="KW-1133">Transmembrane helix</keyword>
<keyword evidence="2" id="KW-0472">Membrane</keyword>
<feature type="chain" id="PRO_5001815178" description="Peptidase A1 domain-containing protein" evidence="3">
    <location>
        <begin position="30"/>
        <end position="525"/>
    </location>
</feature>
<comment type="caution">
    <text evidence="4">The sequence shown here is derived from an EMBL/GenBank/DDBJ whole genome shotgun (WGS) entry which is preliminary data.</text>
</comment>
<evidence type="ECO:0000313" key="5">
    <source>
        <dbReference type="Proteomes" id="UP000029964"/>
    </source>
</evidence>
<evidence type="ECO:0000256" key="3">
    <source>
        <dbReference type="SAM" id="SignalP"/>
    </source>
</evidence>
<feature type="region of interest" description="Disordered" evidence="1">
    <location>
        <begin position="389"/>
        <end position="425"/>
    </location>
</feature>
<feature type="compositionally biased region" description="Polar residues" evidence="1">
    <location>
        <begin position="412"/>
        <end position="425"/>
    </location>
</feature>
<keyword evidence="2" id="KW-0812">Transmembrane</keyword>
<evidence type="ECO:0000313" key="4">
    <source>
        <dbReference type="EMBL" id="KFH40561.1"/>
    </source>
</evidence>
<evidence type="ECO:0000256" key="1">
    <source>
        <dbReference type="SAM" id="MobiDB-lite"/>
    </source>
</evidence>
<name>A0A086STX9_HAPC1</name>
<dbReference type="STRING" id="857340.A0A086STX9"/>
<dbReference type="InterPro" id="IPR021109">
    <property type="entry name" value="Peptidase_aspartic_dom_sf"/>
</dbReference>
<dbReference type="EMBL" id="JPKY01000189">
    <property type="protein sequence ID" value="KFH40561.1"/>
    <property type="molecule type" value="Genomic_DNA"/>
</dbReference>
<dbReference type="Proteomes" id="UP000029964">
    <property type="component" value="Unassembled WGS sequence"/>
</dbReference>
<proteinExistence type="predicted"/>
<evidence type="ECO:0008006" key="6">
    <source>
        <dbReference type="Google" id="ProtNLM"/>
    </source>
</evidence>